<feature type="domain" description="3-hydroxyacyl-CoA dehydrogenase C-terminal" evidence="4">
    <location>
        <begin position="204"/>
        <end position="289"/>
    </location>
</feature>
<dbReference type="SUPFAM" id="SSF51735">
    <property type="entry name" value="NAD(P)-binding Rossmann-fold domains"/>
    <property type="match status" value="1"/>
</dbReference>
<feature type="domain" description="3-hydroxyacyl-CoA dehydrogenase NAD binding" evidence="5">
    <location>
        <begin position="9"/>
        <end position="201"/>
    </location>
</feature>
<keyword evidence="3" id="KW-0560">Oxidoreductase</keyword>
<evidence type="ECO:0008006" key="8">
    <source>
        <dbReference type="Google" id="ProtNLM"/>
    </source>
</evidence>
<comment type="pathway">
    <text evidence="1">Lipid metabolism; fatty acid beta-oxidation.</text>
</comment>
<evidence type="ECO:0000256" key="2">
    <source>
        <dbReference type="ARBA" id="ARBA00007355"/>
    </source>
</evidence>
<dbReference type="Pfam" id="PF05071">
    <property type="entry name" value="NDUFA12"/>
    <property type="match status" value="1"/>
</dbReference>
<accession>A0A2N1JEJ7</accession>
<dbReference type="PANTHER" id="PTHR48075">
    <property type="entry name" value="3-HYDROXYACYL-COA DEHYDROGENASE FAMILY PROTEIN"/>
    <property type="match status" value="1"/>
</dbReference>
<dbReference type="PANTHER" id="PTHR48075:SF5">
    <property type="entry name" value="3-HYDROXYBUTYRYL-COA DEHYDROGENASE"/>
    <property type="match status" value="1"/>
</dbReference>
<dbReference type="SUPFAM" id="SSF48179">
    <property type="entry name" value="6-phosphogluconate dehydrogenase C-terminal domain-like"/>
    <property type="match status" value="1"/>
</dbReference>
<dbReference type="InterPro" id="IPR036291">
    <property type="entry name" value="NAD(P)-bd_dom_sf"/>
</dbReference>
<dbReference type="FunFam" id="3.40.50.720:FF:000009">
    <property type="entry name" value="Fatty oxidation complex, alpha subunit"/>
    <property type="match status" value="1"/>
</dbReference>
<dbReference type="AlphaFoldDB" id="A0A2N1JEJ7"/>
<dbReference type="Pfam" id="PF00725">
    <property type="entry name" value="3HCDH"/>
    <property type="match status" value="1"/>
</dbReference>
<dbReference type="STRING" id="2020962.A0A2N1JEJ7"/>
<dbReference type="GO" id="GO:0045271">
    <property type="term" value="C:respiratory chain complex I"/>
    <property type="evidence" value="ECO:0007669"/>
    <property type="project" value="InterPro"/>
</dbReference>
<comment type="similarity">
    <text evidence="2">Belongs to the complex I NDUFA12 subunit family.</text>
</comment>
<evidence type="ECO:0000256" key="1">
    <source>
        <dbReference type="ARBA" id="ARBA00005005"/>
    </source>
</evidence>
<reference evidence="6 7" key="1">
    <citation type="submission" date="2017-10" db="EMBL/GenBank/DDBJ databases">
        <title>A novel species of cold-tolerant Malassezia isolated from bats.</title>
        <authorList>
            <person name="Lorch J.M."/>
            <person name="Palmer J.M."/>
            <person name="Vanderwolf K.J."/>
            <person name="Schmidt K.Z."/>
            <person name="Verant M.L."/>
            <person name="Weller T.J."/>
            <person name="Blehert D.S."/>
        </authorList>
    </citation>
    <scope>NUCLEOTIDE SEQUENCE [LARGE SCALE GENOMIC DNA]</scope>
    <source>
        <strain evidence="6 7">NWHC:44797-103</strain>
    </source>
</reference>
<dbReference type="InterPro" id="IPR006176">
    <property type="entry name" value="3-OHacyl-CoA_DH_NAD-bd"/>
</dbReference>
<keyword evidence="7" id="KW-1185">Reference proteome</keyword>
<dbReference type="InterPro" id="IPR007763">
    <property type="entry name" value="NDUFA12"/>
</dbReference>
<protein>
    <recommendedName>
        <fullName evidence="8">3-hydroxyacyl-CoA dehydrogenase</fullName>
    </recommendedName>
</protein>
<dbReference type="InterPro" id="IPR013328">
    <property type="entry name" value="6PGD_dom2"/>
</dbReference>
<dbReference type="InterPro" id="IPR008927">
    <property type="entry name" value="6-PGluconate_DH-like_C_sf"/>
</dbReference>
<dbReference type="GO" id="GO:0016616">
    <property type="term" value="F:oxidoreductase activity, acting on the CH-OH group of donors, NAD or NADP as acceptor"/>
    <property type="evidence" value="ECO:0007669"/>
    <property type="project" value="InterPro"/>
</dbReference>
<dbReference type="GO" id="GO:0006631">
    <property type="term" value="P:fatty acid metabolic process"/>
    <property type="evidence" value="ECO:0007669"/>
    <property type="project" value="InterPro"/>
</dbReference>
<dbReference type="OrthoDB" id="274641at2759"/>
<sequence length="428" mass="47762">MSSASFQRVAVLGCGQMGEGIAFVSAVFVRAPQVLVYDVNATQVDKAIRSIKLQVEKMYKRRMIDKSTADAACNSVKPVYSLEELAKGDAPDFVIEAATENLELKLQLFTELAKLLPLNTVLASNTSSLSLTDLASAAARGARPEDAASSAARVVGIHFFNPVAVMRLIEVVPALQTSKEVIECAFVYAKACKKTPVLCVDTPGFIVNRINIVSLREAILMYESKAASLDDIDRSMQYGMGHRLGPLRLADFIGLDTAKSVMDTLYRETGQQQFRAPILLERMVQAGWLVCTTMSLARTIDYVRKGGLTKYWRDMQYMGDAKWGTFVGTDANGNKYWENLDEQPGRTRWVDFREHDFDSSQLDPIWHAWVSYIRAVPPSVDQSLGHFVHDWQLPPNQNFTGTRGAFKTYNTTMPKLYDWMPQIATREG</sequence>
<name>A0A2N1JEJ7_9BASI</name>
<organism evidence="6 7">
    <name type="scientific">Malassezia vespertilionis</name>
    <dbReference type="NCBI Taxonomy" id="2020962"/>
    <lineage>
        <taxon>Eukaryota</taxon>
        <taxon>Fungi</taxon>
        <taxon>Dikarya</taxon>
        <taxon>Basidiomycota</taxon>
        <taxon>Ustilaginomycotina</taxon>
        <taxon>Malasseziomycetes</taxon>
        <taxon>Malasseziales</taxon>
        <taxon>Malasseziaceae</taxon>
        <taxon>Malassezia</taxon>
    </lineage>
</organism>
<evidence type="ECO:0000313" key="7">
    <source>
        <dbReference type="Proteomes" id="UP000232875"/>
    </source>
</evidence>
<dbReference type="Gene3D" id="1.10.1040.10">
    <property type="entry name" value="N-(1-d-carboxylethyl)-l-norvaline Dehydrogenase, domain 2"/>
    <property type="match status" value="1"/>
</dbReference>
<evidence type="ECO:0000259" key="5">
    <source>
        <dbReference type="Pfam" id="PF02737"/>
    </source>
</evidence>
<dbReference type="Pfam" id="PF02737">
    <property type="entry name" value="3HCDH_N"/>
    <property type="match status" value="1"/>
</dbReference>
<evidence type="ECO:0000313" key="6">
    <source>
        <dbReference type="EMBL" id="PKI84980.1"/>
    </source>
</evidence>
<evidence type="ECO:0000256" key="3">
    <source>
        <dbReference type="ARBA" id="ARBA00023002"/>
    </source>
</evidence>
<evidence type="ECO:0000259" key="4">
    <source>
        <dbReference type="Pfam" id="PF00725"/>
    </source>
</evidence>
<dbReference type="Proteomes" id="UP000232875">
    <property type="component" value="Unassembled WGS sequence"/>
</dbReference>
<proteinExistence type="inferred from homology"/>
<dbReference type="Gene3D" id="3.40.50.720">
    <property type="entry name" value="NAD(P)-binding Rossmann-like Domain"/>
    <property type="match status" value="1"/>
</dbReference>
<dbReference type="GO" id="GO:0070403">
    <property type="term" value="F:NAD+ binding"/>
    <property type="evidence" value="ECO:0007669"/>
    <property type="project" value="InterPro"/>
</dbReference>
<dbReference type="InterPro" id="IPR006108">
    <property type="entry name" value="3HC_DH_C"/>
</dbReference>
<gene>
    <name evidence="6" type="ORF">MVES_000757</name>
</gene>
<dbReference type="EMBL" id="KZ454988">
    <property type="protein sequence ID" value="PKI84980.1"/>
    <property type="molecule type" value="Genomic_DNA"/>
</dbReference>